<reference evidence="1" key="3">
    <citation type="submission" date="2015-04" db="UniProtKB">
        <authorList>
            <consortium name="EnsemblPlants"/>
        </authorList>
    </citation>
    <scope>IDENTIFICATION</scope>
</reference>
<name>A0A0D9VAV4_9ORYZ</name>
<dbReference type="Gramene" id="LPERR01G39900.1">
    <property type="protein sequence ID" value="LPERR01G39900.1"/>
    <property type="gene ID" value="LPERR01G39900"/>
</dbReference>
<accession>A0A0D9VAV4</accession>
<dbReference type="HOGENOM" id="CLU_2761413_0_0_1"/>
<reference evidence="2" key="2">
    <citation type="submission" date="2013-12" db="EMBL/GenBank/DDBJ databases">
        <authorList>
            <person name="Yu Y."/>
            <person name="Lee S."/>
            <person name="de Baynast K."/>
            <person name="Wissotski M."/>
            <person name="Liu L."/>
            <person name="Talag J."/>
            <person name="Goicoechea J."/>
            <person name="Angelova A."/>
            <person name="Jetty R."/>
            <person name="Kudrna D."/>
            <person name="Golser W."/>
            <person name="Rivera L."/>
            <person name="Zhang J."/>
            <person name="Wing R."/>
        </authorList>
    </citation>
    <scope>NUCLEOTIDE SEQUENCE</scope>
</reference>
<organism evidence="1 2">
    <name type="scientific">Leersia perrieri</name>
    <dbReference type="NCBI Taxonomy" id="77586"/>
    <lineage>
        <taxon>Eukaryota</taxon>
        <taxon>Viridiplantae</taxon>
        <taxon>Streptophyta</taxon>
        <taxon>Embryophyta</taxon>
        <taxon>Tracheophyta</taxon>
        <taxon>Spermatophyta</taxon>
        <taxon>Magnoliopsida</taxon>
        <taxon>Liliopsida</taxon>
        <taxon>Poales</taxon>
        <taxon>Poaceae</taxon>
        <taxon>BOP clade</taxon>
        <taxon>Oryzoideae</taxon>
        <taxon>Oryzeae</taxon>
        <taxon>Oryzinae</taxon>
        <taxon>Leersia</taxon>
    </lineage>
</organism>
<reference evidence="1 2" key="1">
    <citation type="submission" date="2012-08" db="EMBL/GenBank/DDBJ databases">
        <title>Oryza genome evolution.</title>
        <authorList>
            <person name="Wing R.A."/>
        </authorList>
    </citation>
    <scope>NUCLEOTIDE SEQUENCE</scope>
</reference>
<dbReference type="EnsemblPlants" id="LPERR01G39900.1">
    <property type="protein sequence ID" value="LPERR01G39900.1"/>
    <property type="gene ID" value="LPERR01G39900"/>
</dbReference>
<evidence type="ECO:0000313" key="1">
    <source>
        <dbReference type="EnsemblPlants" id="LPERR01G39900.1"/>
    </source>
</evidence>
<dbReference type="Proteomes" id="UP000032180">
    <property type="component" value="Chromosome 1"/>
</dbReference>
<dbReference type="AlphaFoldDB" id="A0A0D9VAV4"/>
<proteinExistence type="predicted"/>
<keyword evidence="2" id="KW-1185">Reference proteome</keyword>
<evidence type="ECO:0000313" key="2">
    <source>
        <dbReference type="Proteomes" id="UP000032180"/>
    </source>
</evidence>
<sequence>MSLASVLSTDQAGDRTPSLLKYSPEVMTYVLPFSLTTDLGSGSIVGLAERGYYSVQGNSLAKDARDTSQT</sequence>
<protein>
    <submittedName>
        <fullName evidence="1">Uncharacterized protein</fullName>
    </submittedName>
</protein>